<dbReference type="Proteomes" id="UP001595478">
    <property type="component" value="Unassembled WGS sequence"/>
</dbReference>
<sequence>MHKIFRYIAIVLLLILVLASVLFIDLSADVQAQSSKQIDQAESVNTLLADVRYVFRKRYQAHQLHVNETQANSLAGFVQRAKDQASADLNFNDEYIVVSMSYQLINWFDLFANVHVVVKEGKGLEIDSVRIGSVTLPGNWALGIAESIVNSYTNTELATTAISSIDSIQINNKDLTLSLNPLDALLREIKNIETGSVDDNDKILKIRVAHYLRLLDGMYLPPVNADQVSVSLNELLVPLMQEAQTMSQAEGGSATLENEAVLLAVAIYAGHRRFATIVGNMDFALAKIPQLTKKPALANRQDLSLHFIFSAAIKLLSEQGVSVAVGEFKELMDRGEGGSGYSFVDLAADMAGAQFAALAVNPKTAERVQQVLIVADNESAYFPSIEGLEEGMSKAEFTKKYKEVDSSEYQSVVAQIEKRLKDLAVYP</sequence>
<proteinExistence type="predicted"/>
<name>A0ABV7FRP8_9ALTE</name>
<reference evidence="2" key="1">
    <citation type="journal article" date="2019" name="Int. J. Syst. Evol. Microbiol.">
        <title>The Global Catalogue of Microorganisms (GCM) 10K type strain sequencing project: providing services to taxonomists for standard genome sequencing and annotation.</title>
        <authorList>
            <consortium name="The Broad Institute Genomics Platform"/>
            <consortium name="The Broad Institute Genome Sequencing Center for Infectious Disease"/>
            <person name="Wu L."/>
            <person name="Ma J."/>
        </authorList>
    </citation>
    <scope>NUCLEOTIDE SEQUENCE [LARGE SCALE GENOMIC DNA]</scope>
    <source>
        <strain evidence="2">KCTC 52473</strain>
    </source>
</reference>
<accession>A0ABV7FRP8</accession>
<dbReference type="RefSeq" id="WP_376919319.1">
    <property type="nucleotide sequence ID" value="NZ_JBHRSW010000007.1"/>
</dbReference>
<protein>
    <submittedName>
        <fullName evidence="1">Uncharacterized protein</fullName>
    </submittedName>
</protein>
<gene>
    <name evidence="1" type="ORF">ACFOHL_06085</name>
</gene>
<comment type="caution">
    <text evidence="1">The sequence shown here is derived from an EMBL/GenBank/DDBJ whole genome shotgun (WGS) entry which is preliminary data.</text>
</comment>
<evidence type="ECO:0000313" key="1">
    <source>
        <dbReference type="EMBL" id="MFC3121182.1"/>
    </source>
</evidence>
<keyword evidence="2" id="KW-1185">Reference proteome</keyword>
<organism evidence="1 2">
    <name type="scientific">Agaribacter flavus</name>
    <dbReference type="NCBI Taxonomy" id="1902781"/>
    <lineage>
        <taxon>Bacteria</taxon>
        <taxon>Pseudomonadati</taxon>
        <taxon>Pseudomonadota</taxon>
        <taxon>Gammaproteobacteria</taxon>
        <taxon>Alteromonadales</taxon>
        <taxon>Alteromonadaceae</taxon>
        <taxon>Agaribacter</taxon>
    </lineage>
</organism>
<evidence type="ECO:0000313" key="2">
    <source>
        <dbReference type="Proteomes" id="UP001595478"/>
    </source>
</evidence>
<dbReference type="EMBL" id="JBHRSW010000007">
    <property type="protein sequence ID" value="MFC3121182.1"/>
    <property type="molecule type" value="Genomic_DNA"/>
</dbReference>